<dbReference type="InterPro" id="IPR027636">
    <property type="entry name" value="Glucan-bd_rpt"/>
</dbReference>
<accession>F3UXS0</accession>
<dbReference type="InterPro" id="IPR018337">
    <property type="entry name" value="Cell_wall/Cho-bd_repeat"/>
</dbReference>
<evidence type="ECO:0008006" key="7">
    <source>
        <dbReference type="Google" id="ProtNLM"/>
    </source>
</evidence>
<dbReference type="Proteomes" id="UP000006459">
    <property type="component" value="Unassembled WGS sequence"/>
</dbReference>
<gene>
    <name evidence="5" type="ORF">HMPREF9380_1392</name>
</gene>
<dbReference type="Pfam" id="PF19127">
    <property type="entry name" value="Choline_bind_3"/>
    <property type="match status" value="6"/>
</dbReference>
<dbReference type="Pfam" id="PF19258">
    <property type="entry name" value="KxYKxGKxW_sig"/>
    <property type="match status" value="1"/>
</dbReference>
<feature type="compositionally biased region" description="Polar residues" evidence="4">
    <location>
        <begin position="134"/>
        <end position="146"/>
    </location>
</feature>
<comment type="caution">
    <text evidence="5">The sequence shown here is derived from an EMBL/GenBank/DDBJ whole genome shotgun (WGS) entry which is preliminary data.</text>
</comment>
<feature type="compositionally biased region" description="Basic and acidic residues" evidence="4">
    <location>
        <begin position="147"/>
        <end position="161"/>
    </location>
</feature>
<reference evidence="5 6" key="1">
    <citation type="submission" date="2011-03" db="EMBL/GenBank/DDBJ databases">
        <authorList>
            <person name="Muzny D."/>
            <person name="Qin X."/>
            <person name="Deng J."/>
            <person name="Jiang H."/>
            <person name="Liu Y."/>
            <person name="Qu J."/>
            <person name="Song X.-Z."/>
            <person name="Zhang L."/>
            <person name="Thornton R."/>
            <person name="Coyle M."/>
            <person name="Francisco L."/>
            <person name="Jackson L."/>
            <person name="Javaid M."/>
            <person name="Korchina V."/>
            <person name="Kovar C."/>
            <person name="Mata R."/>
            <person name="Mathew T."/>
            <person name="Ngo R."/>
            <person name="Nguyen L."/>
            <person name="Nguyen N."/>
            <person name="Okwuonu G."/>
            <person name="Ongeri F."/>
            <person name="Pham C."/>
            <person name="Simmons D."/>
            <person name="Wilczek-Boney K."/>
            <person name="Hale W."/>
            <person name="Jakkamsetti A."/>
            <person name="Pham P."/>
            <person name="Ruth R."/>
            <person name="San Lucas F."/>
            <person name="Warren J."/>
            <person name="Zhang J."/>
            <person name="Zhao Z."/>
            <person name="Zhou C."/>
            <person name="Zhu D."/>
            <person name="Lee S."/>
            <person name="Bess C."/>
            <person name="Blankenburg K."/>
            <person name="Forbes L."/>
            <person name="Fu Q."/>
            <person name="Gubbala S."/>
            <person name="Hirani K."/>
            <person name="Jayaseelan J.C."/>
            <person name="Lara F."/>
            <person name="Munidasa M."/>
            <person name="Palculict T."/>
            <person name="Patil S."/>
            <person name="Pu L.-L."/>
            <person name="Saada N."/>
            <person name="Tang L."/>
            <person name="Weissenberger G."/>
            <person name="Zhu Y."/>
            <person name="Hemphill L."/>
            <person name="Shang Y."/>
            <person name="Youmans B."/>
            <person name="Ayvaz T."/>
            <person name="Ross M."/>
            <person name="Santibanez J."/>
            <person name="Aqrawi P."/>
            <person name="Gross S."/>
            <person name="Joshi V."/>
            <person name="Fowler G."/>
            <person name="Nazareth L."/>
            <person name="Reid J."/>
            <person name="Worley K."/>
            <person name="Petrosino J."/>
            <person name="Highlander S."/>
            <person name="Gibbs R."/>
        </authorList>
    </citation>
    <scope>NUCLEOTIDE SEQUENCE [LARGE SCALE GENOMIC DNA]</scope>
    <source>
        <strain evidence="5 6">SK49</strain>
    </source>
</reference>
<evidence type="ECO:0000313" key="6">
    <source>
        <dbReference type="Proteomes" id="UP000006459"/>
    </source>
</evidence>
<dbReference type="NCBIfam" id="TIGR03715">
    <property type="entry name" value="KxYKxGKxW"/>
    <property type="match status" value="1"/>
</dbReference>
<dbReference type="RefSeq" id="WP_002933894.1">
    <property type="nucleotide sequence ID" value="NZ_GL890985.1"/>
</dbReference>
<dbReference type="AlphaFoldDB" id="F3UXS0"/>
<feature type="repeat" description="Cell wall-binding" evidence="3">
    <location>
        <begin position="321"/>
        <end position="340"/>
    </location>
</feature>
<dbReference type="NCBIfam" id="TIGR04035">
    <property type="entry name" value="glucan_65_rpt"/>
    <property type="match status" value="5"/>
</dbReference>
<dbReference type="SUPFAM" id="SSF69360">
    <property type="entry name" value="Cell wall binding repeat"/>
    <property type="match status" value="3"/>
</dbReference>
<feature type="compositionally biased region" description="Polar residues" evidence="4">
    <location>
        <begin position="84"/>
        <end position="93"/>
    </location>
</feature>
<evidence type="ECO:0000256" key="4">
    <source>
        <dbReference type="SAM" id="MobiDB-lite"/>
    </source>
</evidence>
<evidence type="ECO:0000256" key="1">
    <source>
        <dbReference type="ARBA" id="ARBA00022729"/>
    </source>
</evidence>
<dbReference type="eggNOG" id="COG5263">
    <property type="taxonomic scope" value="Bacteria"/>
</dbReference>
<proteinExistence type="predicted"/>
<protein>
    <recommendedName>
        <fullName evidence="7">Dextransucrase</fullName>
    </recommendedName>
</protein>
<keyword evidence="1" id="KW-0732">Signal</keyword>
<dbReference type="Pfam" id="PF01473">
    <property type="entry name" value="Choline_bind_1"/>
    <property type="match status" value="3"/>
</dbReference>
<sequence length="785" mass="90644">MKKRTHFKLRKVKKQWITVAVTSATLGAGLLTFCQTEAEEMTSPSSPQQAQVRQNISPQISENTDNLLDTPENHLAEPEHQDETISQDPFETDNNSHQEESNPSQGKQENPVETKNTEKEQVKKGEATAEKEANNQSDTEITQPKTEQARQNKEVEKKEQNDPAIDPPKNQFVTDKQGHTFYYDEKGENPQGLFEVDGKKYYQDRYSGIYKNQLARTGYEGATYYFGQDGHPITNQWWEEEFYPRNRYYFGPDGKALKHWQTFDGHKVYFDDYGVLVRGSYRIDGKKYAFEKDTGYLITNRFFQYAPSNDWYYLNELGQFVNGYQTIDGKKYYFNDNGLQLKGLGFDLKQKLLYTDPNTGEINTNPLQTNRFYTNQSGQWFYITANAELAKGLQIINGKKYYFSASGFQAKDQLVEINGKKYFFAPDTGEMVKDRFAGIKSRNNYGSYIAWYYFGPDGAALTGEQTINGKQLEFYRSGEQIKGKLIDDGDSFRYYDAYTGEVVKNEFRYIGIGNNYTYSPYFNGWYYFDEKGRAVIGWKEVDGKLLYFAKGPNPDLKYDYYHQKGGQIKGELWKIDGKLYYFDEWTGEKVTNRIVYYRGSDYIIDADGVATKTDKDFDEEMPPNAKNQFYLSPKGYYYYLGDDGKPVTGWQTINGRKIYFNERGRQIKNELKFIDGRYYYLDDKEGEAQANLLVSYVKGNGEKIQVYLKEDGSLASGWLTTNDNTYYFDSNSSPYPALVTSQLKEIDGKSYCFGNSGALLKNQTFNLKGKKYKADEKGVVTLIEP</sequence>
<dbReference type="HOGENOM" id="CLU_357114_0_0_9"/>
<dbReference type="Gene3D" id="2.10.270.10">
    <property type="entry name" value="Cholin Binding"/>
    <property type="match status" value="6"/>
</dbReference>
<feature type="compositionally biased region" description="Basic and acidic residues" evidence="4">
    <location>
        <begin position="110"/>
        <end position="133"/>
    </location>
</feature>
<evidence type="ECO:0000256" key="3">
    <source>
        <dbReference type="PROSITE-ProRule" id="PRU00591"/>
    </source>
</evidence>
<evidence type="ECO:0000313" key="5">
    <source>
        <dbReference type="EMBL" id="EGJ38535.1"/>
    </source>
</evidence>
<feature type="region of interest" description="Disordered" evidence="4">
    <location>
        <begin position="77"/>
        <end position="174"/>
    </location>
</feature>
<keyword evidence="2" id="KW-0677">Repeat</keyword>
<dbReference type="PATRIC" id="fig|888808.3.peg.1358"/>
<organism evidence="5 6">
    <name type="scientific">Streptococcus sanguinis SK49</name>
    <dbReference type="NCBI Taxonomy" id="888808"/>
    <lineage>
        <taxon>Bacteria</taxon>
        <taxon>Bacillati</taxon>
        <taxon>Bacillota</taxon>
        <taxon>Bacilli</taxon>
        <taxon>Lactobacillales</taxon>
        <taxon>Streptococcaceae</taxon>
        <taxon>Streptococcus</taxon>
    </lineage>
</organism>
<dbReference type="EMBL" id="AFFO01000010">
    <property type="protein sequence ID" value="EGJ38535.1"/>
    <property type="molecule type" value="Genomic_DNA"/>
</dbReference>
<dbReference type="InterPro" id="IPR022263">
    <property type="entry name" value="KxYKxGKxW"/>
</dbReference>
<dbReference type="PROSITE" id="PS51170">
    <property type="entry name" value="CW"/>
    <property type="match status" value="1"/>
</dbReference>
<evidence type="ECO:0000256" key="2">
    <source>
        <dbReference type="ARBA" id="ARBA00022737"/>
    </source>
</evidence>
<name>F3UXS0_STRSA</name>